<dbReference type="InterPro" id="IPR004107">
    <property type="entry name" value="Integrase_SAM-like_N"/>
</dbReference>
<feature type="active site" evidence="9">
    <location>
        <position position="266"/>
    </location>
</feature>
<protein>
    <recommendedName>
        <fullName evidence="9">Tyrosine recombinase XerC</fullName>
    </recommendedName>
</protein>
<dbReference type="PROSITE" id="PS51900">
    <property type="entry name" value="CB"/>
    <property type="match status" value="1"/>
</dbReference>
<dbReference type="InterPro" id="IPR002104">
    <property type="entry name" value="Integrase_catalytic"/>
</dbReference>
<dbReference type="Pfam" id="PF02899">
    <property type="entry name" value="Phage_int_SAM_1"/>
    <property type="match status" value="1"/>
</dbReference>
<evidence type="ECO:0000256" key="1">
    <source>
        <dbReference type="ARBA" id="ARBA00004496"/>
    </source>
</evidence>
<evidence type="ECO:0000256" key="6">
    <source>
        <dbReference type="ARBA" id="ARBA00023125"/>
    </source>
</evidence>
<dbReference type="InterPro" id="IPR050090">
    <property type="entry name" value="Tyrosine_recombinase_XerCD"/>
</dbReference>
<dbReference type="InterPro" id="IPR010998">
    <property type="entry name" value="Integrase_recombinase_N"/>
</dbReference>
<feature type="active site" evidence="9">
    <location>
        <position position="240"/>
    </location>
</feature>
<comment type="caution">
    <text evidence="12">The sequence shown here is derived from an EMBL/GenBank/DDBJ whole genome shotgun (WGS) entry which is preliminary data.</text>
</comment>
<comment type="function">
    <text evidence="9">Site-specific tyrosine recombinase, which acts by catalyzing the cutting and rejoining of the recombining DNA molecules. The XerC-XerD complex is essential to convert dimers of the bacterial chromosome into monomers to permit their segregation at cell division. It also contributes to the segregational stability of plasmids.</text>
</comment>
<keyword evidence="8 9" id="KW-0131">Cell cycle</keyword>
<evidence type="ECO:0000256" key="2">
    <source>
        <dbReference type="ARBA" id="ARBA00022490"/>
    </source>
</evidence>
<dbReference type="PANTHER" id="PTHR30349">
    <property type="entry name" value="PHAGE INTEGRASE-RELATED"/>
    <property type="match status" value="1"/>
</dbReference>
<evidence type="ECO:0000259" key="11">
    <source>
        <dbReference type="PROSITE" id="PS51900"/>
    </source>
</evidence>
<evidence type="ECO:0000259" key="10">
    <source>
        <dbReference type="PROSITE" id="PS51898"/>
    </source>
</evidence>
<comment type="subcellular location">
    <subcellularLocation>
        <location evidence="1 9">Cytoplasm</location>
    </subcellularLocation>
</comment>
<organism evidence="12 13">
    <name type="scientific">Carboxylicivirga linearis</name>
    <dbReference type="NCBI Taxonomy" id="1628157"/>
    <lineage>
        <taxon>Bacteria</taxon>
        <taxon>Pseudomonadati</taxon>
        <taxon>Bacteroidota</taxon>
        <taxon>Bacteroidia</taxon>
        <taxon>Marinilabiliales</taxon>
        <taxon>Marinilabiliaceae</taxon>
        <taxon>Carboxylicivirga</taxon>
    </lineage>
</organism>
<dbReference type="Proteomes" id="UP000708576">
    <property type="component" value="Unassembled WGS sequence"/>
</dbReference>
<sequence length="294" mass="34175">MQNINSFYKYLEFEKRSSVHTLTAYKNDVGQFCDYLEEKEINNWQKVTAKIIRQWMVEMLDQGVSARTVTRKISTLKVLFRFLIREEVLESNPTDKVTTPKIPKRLPIFVKETEMDILLDQIDFGEDYSGVRNKTIIDLFYFTGMRLSELVELTISQIDFSNEVIKVLGKRNKERIVPVTKELKMALVSYINKRKQTFPEVKNKVLFLTDKGNPVYQKLVYRVVNRYLSQVSTVTKKSPHVIRHSFATALLNKGADLNAIKELLGHANLAATEVYTHNSYEKLNSIYKQAHPRA</sequence>
<keyword evidence="13" id="KW-1185">Reference proteome</keyword>
<evidence type="ECO:0000256" key="7">
    <source>
        <dbReference type="ARBA" id="ARBA00023172"/>
    </source>
</evidence>
<dbReference type="HAMAP" id="MF_01808">
    <property type="entry name" value="Recomb_XerC_XerD"/>
    <property type="match status" value="1"/>
</dbReference>
<keyword evidence="4 9" id="KW-0159">Chromosome partition</keyword>
<dbReference type="InterPro" id="IPR011010">
    <property type="entry name" value="DNA_brk_join_enz"/>
</dbReference>
<dbReference type="Gene3D" id="1.10.150.130">
    <property type="match status" value="1"/>
</dbReference>
<feature type="active site" description="O-(3'-phospho-DNA)-tyrosine intermediate" evidence="9">
    <location>
        <position position="275"/>
    </location>
</feature>
<evidence type="ECO:0000256" key="5">
    <source>
        <dbReference type="ARBA" id="ARBA00022908"/>
    </source>
</evidence>
<dbReference type="InterPro" id="IPR013762">
    <property type="entry name" value="Integrase-like_cat_sf"/>
</dbReference>
<dbReference type="SUPFAM" id="SSF56349">
    <property type="entry name" value="DNA breaking-rejoining enzymes"/>
    <property type="match status" value="1"/>
</dbReference>
<accession>A0ABS5K0E5</accession>
<keyword evidence="7 9" id="KW-0233">DNA recombination</keyword>
<evidence type="ECO:0000256" key="3">
    <source>
        <dbReference type="ARBA" id="ARBA00022618"/>
    </source>
</evidence>
<dbReference type="Gene3D" id="1.10.443.10">
    <property type="entry name" value="Intergrase catalytic core"/>
    <property type="match status" value="1"/>
</dbReference>
<dbReference type="PROSITE" id="PS51898">
    <property type="entry name" value="TYR_RECOMBINASE"/>
    <property type="match status" value="1"/>
</dbReference>
<evidence type="ECO:0000313" key="13">
    <source>
        <dbReference type="Proteomes" id="UP000708576"/>
    </source>
</evidence>
<reference evidence="12 13" key="1">
    <citation type="journal article" date="2015" name="Int. J. Syst. Evol. Microbiol.">
        <title>Carboxylicivirga linearis sp. nov., isolated from a sea cucumber culture pond.</title>
        <authorList>
            <person name="Wang F.Q."/>
            <person name="Zhou Y.X."/>
            <person name="Lin X.Z."/>
            <person name="Chen G.J."/>
            <person name="Du Z.J."/>
        </authorList>
    </citation>
    <scope>NUCLEOTIDE SEQUENCE [LARGE SCALE GENOMIC DNA]</scope>
    <source>
        <strain evidence="12 13">FB218</strain>
    </source>
</reference>
<keyword evidence="3 9" id="KW-0132">Cell division</keyword>
<name>A0ABS5K0E5_9BACT</name>
<dbReference type="PANTHER" id="PTHR30349:SF77">
    <property type="entry name" value="TYROSINE RECOMBINASE XERC"/>
    <property type="match status" value="1"/>
</dbReference>
<feature type="active site" evidence="9">
    <location>
        <position position="243"/>
    </location>
</feature>
<feature type="domain" description="Tyr recombinase" evidence="10">
    <location>
        <begin position="105"/>
        <end position="288"/>
    </location>
</feature>
<evidence type="ECO:0000313" key="12">
    <source>
        <dbReference type="EMBL" id="MBS2100141.1"/>
    </source>
</evidence>
<dbReference type="RefSeq" id="WP_212217460.1">
    <property type="nucleotide sequence ID" value="NZ_JAGUCO010000019.1"/>
</dbReference>
<evidence type="ECO:0000256" key="4">
    <source>
        <dbReference type="ARBA" id="ARBA00022829"/>
    </source>
</evidence>
<keyword evidence="5 9" id="KW-0229">DNA integration</keyword>
<comment type="subunit">
    <text evidence="9">Forms a cyclic heterotetrameric complex composed of two molecules of XerC and two molecules of XerD.</text>
</comment>
<proteinExistence type="inferred from homology"/>
<feature type="active site" evidence="9">
    <location>
        <position position="170"/>
    </location>
</feature>
<gene>
    <name evidence="9" type="primary">xerC</name>
    <name evidence="12" type="ORF">KEM10_17770</name>
</gene>
<keyword evidence="6 9" id="KW-0238">DNA-binding</keyword>
<dbReference type="Pfam" id="PF00589">
    <property type="entry name" value="Phage_integrase"/>
    <property type="match status" value="1"/>
</dbReference>
<feature type="active site" evidence="9">
    <location>
        <position position="146"/>
    </location>
</feature>
<evidence type="ECO:0000256" key="9">
    <source>
        <dbReference type="HAMAP-Rule" id="MF_01808"/>
    </source>
</evidence>
<evidence type="ECO:0000256" key="8">
    <source>
        <dbReference type="ARBA" id="ARBA00023306"/>
    </source>
</evidence>
<dbReference type="EMBL" id="JAGUCO010000019">
    <property type="protein sequence ID" value="MBS2100141.1"/>
    <property type="molecule type" value="Genomic_DNA"/>
</dbReference>
<comment type="similarity">
    <text evidence="9">Belongs to the 'phage' integrase family. XerC subfamily.</text>
</comment>
<dbReference type="InterPro" id="IPR023009">
    <property type="entry name" value="Tyrosine_recombinase_XerC/XerD"/>
</dbReference>
<feature type="domain" description="Core-binding (CB)" evidence="11">
    <location>
        <begin position="1"/>
        <end position="84"/>
    </location>
</feature>
<keyword evidence="2 9" id="KW-0963">Cytoplasm</keyword>
<dbReference type="InterPro" id="IPR044068">
    <property type="entry name" value="CB"/>
</dbReference>